<dbReference type="SUPFAM" id="SSF55347">
    <property type="entry name" value="Glyceraldehyde-3-phosphate dehydrogenase-like, C-terminal domain"/>
    <property type="match status" value="1"/>
</dbReference>
<dbReference type="SUPFAM" id="SSF51735">
    <property type="entry name" value="NAD(P)-binding Rossmann-fold domains"/>
    <property type="match status" value="1"/>
</dbReference>
<feature type="domain" description="Gfo/Idh/MocA-like oxidoreductase N-terminal" evidence="1">
    <location>
        <begin position="6"/>
        <end position="126"/>
    </location>
</feature>
<dbReference type="Proteomes" id="UP000558113">
    <property type="component" value="Unassembled WGS sequence"/>
</dbReference>
<proteinExistence type="predicted"/>
<dbReference type="InterPro" id="IPR051317">
    <property type="entry name" value="Gfo/Idh/MocA_oxidoreduct"/>
</dbReference>
<sequence>MNNIIRGAVIGYGGTLNMGKSHAFHMRDNGIQFVAACDIDPVRSALAKEDFPHIESYTRAQDMLAREDIDLVSIVTPHHVHADIAREVIAAGKHCVIEKPMCIRADDAFELVELAKAKGVMLSVYHNRRWDGWYMTVQDLIAKGILGDIYNVQMFFGEYGHPGSWWRADKTISGGVFYDWGAHYIDWLLTIVPGPIRSVRGFIHNRVWHDISNEDEIESLVEFESGAVAHVQVSNIARARRAPVVIQGTKGSVVVNDLFKNDVTLYTDVEGLKVESKIYTKSDLPLAYYGNIREHLLNGAPLAVRPEEAARNIALIETTERSALKREPLPLACDANIGVPAAGGMAG</sequence>
<feature type="domain" description="GFO/IDH/MocA-like oxidoreductase" evidence="2">
    <location>
        <begin position="134"/>
        <end position="253"/>
    </location>
</feature>
<reference evidence="3 4" key="1">
    <citation type="submission" date="2020-01" db="EMBL/GenBank/DDBJ databases">
        <title>Paenibacillus soybeanensis sp. nov. isolated from the nodules of soybean (Glycine max(L.) Merr).</title>
        <authorList>
            <person name="Wang H."/>
        </authorList>
    </citation>
    <scope>NUCLEOTIDE SEQUENCE [LARGE SCALE GENOMIC DNA]</scope>
    <source>
        <strain evidence="3 4">DSM 23054</strain>
    </source>
</reference>
<dbReference type="Pfam" id="PF22725">
    <property type="entry name" value="GFO_IDH_MocA_C3"/>
    <property type="match status" value="1"/>
</dbReference>
<dbReference type="InterPro" id="IPR000683">
    <property type="entry name" value="Gfo/Idh/MocA-like_OxRdtase_N"/>
</dbReference>
<dbReference type="RefSeq" id="WP_161702704.1">
    <property type="nucleotide sequence ID" value="NZ_JAAAMU010000016.1"/>
</dbReference>
<evidence type="ECO:0000259" key="1">
    <source>
        <dbReference type="Pfam" id="PF01408"/>
    </source>
</evidence>
<comment type="caution">
    <text evidence="3">The sequence shown here is derived from an EMBL/GenBank/DDBJ whole genome shotgun (WGS) entry which is preliminary data.</text>
</comment>
<dbReference type="Pfam" id="PF01408">
    <property type="entry name" value="GFO_IDH_MocA"/>
    <property type="match status" value="1"/>
</dbReference>
<dbReference type="GO" id="GO:0000166">
    <property type="term" value="F:nucleotide binding"/>
    <property type="evidence" value="ECO:0007669"/>
    <property type="project" value="InterPro"/>
</dbReference>
<dbReference type="InterPro" id="IPR036291">
    <property type="entry name" value="NAD(P)-bd_dom_sf"/>
</dbReference>
<dbReference type="OrthoDB" id="9815825at2"/>
<dbReference type="InterPro" id="IPR055170">
    <property type="entry name" value="GFO_IDH_MocA-like_dom"/>
</dbReference>
<dbReference type="AlphaFoldDB" id="A0A7X4YT51"/>
<dbReference type="Gene3D" id="3.30.360.10">
    <property type="entry name" value="Dihydrodipicolinate Reductase, domain 2"/>
    <property type="match status" value="1"/>
</dbReference>
<evidence type="ECO:0000313" key="3">
    <source>
        <dbReference type="EMBL" id="NBC72083.1"/>
    </source>
</evidence>
<dbReference type="PANTHER" id="PTHR43708">
    <property type="entry name" value="CONSERVED EXPRESSED OXIDOREDUCTASE (EUROFUNG)"/>
    <property type="match status" value="1"/>
</dbReference>
<protein>
    <submittedName>
        <fullName evidence="3">Gfo/Idh/MocA family oxidoreductase</fullName>
    </submittedName>
</protein>
<organism evidence="3 4">
    <name type="scientific">Paenibacillus sacheonensis</name>
    <dbReference type="NCBI Taxonomy" id="742054"/>
    <lineage>
        <taxon>Bacteria</taxon>
        <taxon>Bacillati</taxon>
        <taxon>Bacillota</taxon>
        <taxon>Bacilli</taxon>
        <taxon>Bacillales</taxon>
        <taxon>Paenibacillaceae</taxon>
        <taxon>Paenibacillus</taxon>
    </lineage>
</organism>
<gene>
    <name evidence="3" type="ORF">GT003_24060</name>
</gene>
<dbReference type="Gene3D" id="3.40.50.720">
    <property type="entry name" value="NAD(P)-binding Rossmann-like Domain"/>
    <property type="match status" value="1"/>
</dbReference>
<evidence type="ECO:0000259" key="2">
    <source>
        <dbReference type="Pfam" id="PF22725"/>
    </source>
</evidence>
<evidence type="ECO:0000313" key="4">
    <source>
        <dbReference type="Proteomes" id="UP000558113"/>
    </source>
</evidence>
<dbReference type="PANTHER" id="PTHR43708:SF8">
    <property type="entry name" value="OXIDOREDUCTASE"/>
    <property type="match status" value="1"/>
</dbReference>
<dbReference type="EMBL" id="JAAAMU010000016">
    <property type="protein sequence ID" value="NBC72083.1"/>
    <property type="molecule type" value="Genomic_DNA"/>
</dbReference>
<name>A0A7X4YT51_9BACL</name>
<keyword evidence="4" id="KW-1185">Reference proteome</keyword>
<accession>A0A7X4YT51</accession>